<evidence type="ECO:0000313" key="2">
    <source>
        <dbReference type="EMBL" id="WRT66422.1"/>
    </source>
</evidence>
<gene>
    <name evidence="2" type="ORF">IL334_003378</name>
</gene>
<dbReference type="GeneID" id="87955509"/>
<dbReference type="RefSeq" id="XP_062791162.1">
    <property type="nucleotide sequence ID" value="XM_062935111.1"/>
</dbReference>
<evidence type="ECO:0000313" key="3">
    <source>
        <dbReference type="Proteomes" id="UP001329825"/>
    </source>
</evidence>
<keyword evidence="3" id="KW-1185">Reference proteome</keyword>
<protein>
    <recommendedName>
        <fullName evidence="4">Peroxin domain-containing protein</fullName>
    </recommendedName>
</protein>
<feature type="compositionally biased region" description="Polar residues" evidence="1">
    <location>
        <begin position="242"/>
        <end position="256"/>
    </location>
</feature>
<feature type="compositionally biased region" description="Polar residues" evidence="1">
    <location>
        <begin position="13"/>
        <end position="27"/>
    </location>
</feature>
<reference evidence="2 3" key="1">
    <citation type="submission" date="2024-01" db="EMBL/GenBank/DDBJ databases">
        <title>Comparative genomics of Cryptococcus and Kwoniella reveals pathogenesis evolution and contrasting modes of karyotype evolution via chromosome fusion or intercentromeric recombination.</title>
        <authorList>
            <person name="Coelho M.A."/>
            <person name="David-Palma M."/>
            <person name="Shea T."/>
            <person name="Bowers K."/>
            <person name="McGinley-Smith S."/>
            <person name="Mohammad A.W."/>
            <person name="Gnirke A."/>
            <person name="Yurkov A.M."/>
            <person name="Nowrousian M."/>
            <person name="Sun S."/>
            <person name="Cuomo C.A."/>
            <person name="Heitman J."/>
        </authorList>
    </citation>
    <scope>NUCLEOTIDE SEQUENCE [LARGE SCALE GENOMIC DNA]</scope>
    <source>
        <strain evidence="2">CBS 11374</strain>
    </source>
</reference>
<proteinExistence type="predicted"/>
<evidence type="ECO:0008006" key="4">
    <source>
        <dbReference type="Google" id="ProtNLM"/>
    </source>
</evidence>
<name>A0ABZ1CYK5_9TREE</name>
<feature type="region of interest" description="Disordered" evidence="1">
    <location>
        <begin position="1"/>
        <end position="121"/>
    </location>
</feature>
<organism evidence="2 3">
    <name type="scientific">Kwoniella shivajii</name>
    <dbReference type="NCBI Taxonomy" id="564305"/>
    <lineage>
        <taxon>Eukaryota</taxon>
        <taxon>Fungi</taxon>
        <taxon>Dikarya</taxon>
        <taxon>Basidiomycota</taxon>
        <taxon>Agaricomycotina</taxon>
        <taxon>Tremellomycetes</taxon>
        <taxon>Tremellales</taxon>
        <taxon>Cryptococcaceae</taxon>
        <taxon>Kwoniella</taxon>
    </lineage>
</organism>
<dbReference type="EMBL" id="CP141884">
    <property type="protein sequence ID" value="WRT66422.1"/>
    <property type="molecule type" value="Genomic_DNA"/>
</dbReference>
<sequence length="428" mass="48484">MAAQLDSRLGPNSIPQSGSNSNTTKAVQSPKEETDAITSSLTARRRHSLGSIIRSYRHPSNSASASESKGKGKSKDRTEHVIEEEGVVGMGFGDGEGMEEGEETIARNQEDEEGQQESENAQRHYKLELEAYENSKGDPINIQKNINGKKLNINLENDCIVNYEKEYVWDVLFENQRGIFIFGKGNFSSRTLLPSDPSAFTRPSKIIPSASSLSAKKGSISAEEPAQPPSSSSSSNDKQSHRNQTQTRSNKTSYTLDTYQPPLPEWEYLTSWMINMRTGTDESGWRYNAWFKKKGWSSHAGPVGWGGWVRRREWIRLRAVGVDSVDGEGTAIIRDGREKVEQNGKHLKDVMRSEEIKPNVLEVLVVMGRLRLDRQRIELWSKWLENEKKDSNAWKRLEMTCSDEHAVSRHNFERRITDTFVQTDHVHI</sequence>
<feature type="compositionally biased region" description="Low complexity" evidence="1">
    <location>
        <begin position="219"/>
        <end position="235"/>
    </location>
</feature>
<feature type="compositionally biased region" description="Basic and acidic residues" evidence="1">
    <location>
        <begin position="68"/>
        <end position="83"/>
    </location>
</feature>
<accession>A0ABZ1CYK5</accession>
<evidence type="ECO:0000256" key="1">
    <source>
        <dbReference type="SAM" id="MobiDB-lite"/>
    </source>
</evidence>
<feature type="region of interest" description="Disordered" evidence="1">
    <location>
        <begin position="211"/>
        <end position="256"/>
    </location>
</feature>
<dbReference type="Proteomes" id="UP001329825">
    <property type="component" value="Chromosome 4"/>
</dbReference>